<dbReference type="PANTHER" id="PTHR45881:SF5">
    <property type="entry name" value="FORK-HEAD DOMAIN-CONTAINING PROTEIN"/>
    <property type="match status" value="1"/>
</dbReference>
<feature type="compositionally biased region" description="Polar residues" evidence="7">
    <location>
        <begin position="324"/>
        <end position="335"/>
    </location>
</feature>
<dbReference type="AlphaFoldDB" id="A0A9W9D2Z4"/>
<dbReference type="GO" id="GO:0005634">
    <property type="term" value="C:nucleus"/>
    <property type="evidence" value="ECO:0007669"/>
    <property type="project" value="UniProtKB-SubCell"/>
</dbReference>
<accession>A0A9W9D2Z4</accession>
<keyword evidence="4" id="KW-0804">Transcription</keyword>
<dbReference type="GO" id="GO:0000978">
    <property type="term" value="F:RNA polymerase II cis-regulatory region sequence-specific DNA binding"/>
    <property type="evidence" value="ECO:0007669"/>
    <property type="project" value="TreeGrafter"/>
</dbReference>
<feature type="compositionally biased region" description="Basic residues" evidence="7">
    <location>
        <begin position="271"/>
        <end position="284"/>
    </location>
</feature>
<dbReference type="InterPro" id="IPR036388">
    <property type="entry name" value="WH-like_DNA-bd_sf"/>
</dbReference>
<name>A0A9W9D2Z4_9PLEO</name>
<feature type="compositionally biased region" description="Basic residues" evidence="7">
    <location>
        <begin position="300"/>
        <end position="312"/>
    </location>
</feature>
<dbReference type="EMBL" id="JAPEVA010000122">
    <property type="protein sequence ID" value="KAJ4398762.1"/>
    <property type="molecule type" value="Genomic_DNA"/>
</dbReference>
<evidence type="ECO:0000256" key="4">
    <source>
        <dbReference type="ARBA" id="ARBA00023163"/>
    </source>
</evidence>
<dbReference type="OrthoDB" id="5954824at2759"/>
<dbReference type="Pfam" id="PF00250">
    <property type="entry name" value="Forkhead"/>
    <property type="match status" value="1"/>
</dbReference>
<evidence type="ECO:0000256" key="2">
    <source>
        <dbReference type="ARBA" id="ARBA00023015"/>
    </source>
</evidence>
<dbReference type="SUPFAM" id="SSF46785">
    <property type="entry name" value="Winged helix' DNA-binding domain"/>
    <property type="match status" value="1"/>
</dbReference>
<evidence type="ECO:0000256" key="6">
    <source>
        <dbReference type="PROSITE-ProRule" id="PRU00089"/>
    </source>
</evidence>
<keyword evidence="5 6" id="KW-0539">Nucleus</keyword>
<comment type="caution">
    <text evidence="9">The sequence shown here is derived from an EMBL/GenBank/DDBJ whole genome shotgun (WGS) entry which is preliminary data.</text>
</comment>
<gene>
    <name evidence="9" type="ORF">N0V91_009963</name>
</gene>
<feature type="compositionally biased region" description="Polar residues" evidence="7">
    <location>
        <begin position="156"/>
        <end position="171"/>
    </location>
</feature>
<evidence type="ECO:0000256" key="7">
    <source>
        <dbReference type="SAM" id="MobiDB-lite"/>
    </source>
</evidence>
<reference evidence="9" key="1">
    <citation type="submission" date="2022-10" db="EMBL/GenBank/DDBJ databases">
        <title>Tapping the CABI collections for fungal endophytes: first genome assemblies for Collariella, Neodidymelliopsis, Ascochyta clinopodiicola, Didymella pomorum, Didymosphaeria variabile, Neocosmospora piperis and Neocucurbitaria cava.</title>
        <authorList>
            <person name="Hill R."/>
        </authorList>
    </citation>
    <scope>NUCLEOTIDE SEQUENCE</scope>
    <source>
        <strain evidence="9">IMI 355091</strain>
    </source>
</reference>
<protein>
    <recommendedName>
        <fullName evidence="8">Fork-head domain-containing protein</fullName>
    </recommendedName>
</protein>
<dbReference type="PROSITE" id="PS00658">
    <property type="entry name" value="FORK_HEAD_2"/>
    <property type="match status" value="1"/>
</dbReference>
<dbReference type="InterPro" id="IPR036390">
    <property type="entry name" value="WH_DNA-bd_sf"/>
</dbReference>
<evidence type="ECO:0000313" key="10">
    <source>
        <dbReference type="Proteomes" id="UP001140510"/>
    </source>
</evidence>
<dbReference type="Proteomes" id="UP001140510">
    <property type="component" value="Unassembled WGS sequence"/>
</dbReference>
<keyword evidence="2" id="KW-0805">Transcription regulation</keyword>
<feature type="region of interest" description="Disordered" evidence="7">
    <location>
        <begin position="155"/>
        <end position="174"/>
    </location>
</feature>
<dbReference type="PANTHER" id="PTHR45881">
    <property type="entry name" value="CHECKPOINT SUPPRESSOR 1-LIKE, ISOFORM A-RELATED"/>
    <property type="match status" value="1"/>
</dbReference>
<dbReference type="PROSITE" id="PS50039">
    <property type="entry name" value="FORK_HEAD_3"/>
    <property type="match status" value="1"/>
</dbReference>
<feature type="domain" description="Fork-head" evidence="8">
    <location>
        <begin position="181"/>
        <end position="277"/>
    </location>
</feature>
<dbReference type="InterPro" id="IPR030456">
    <property type="entry name" value="TF_fork_head_CS_2"/>
</dbReference>
<feature type="region of interest" description="Disordered" evidence="7">
    <location>
        <begin position="269"/>
        <end position="335"/>
    </location>
</feature>
<keyword evidence="10" id="KW-1185">Reference proteome</keyword>
<evidence type="ECO:0000256" key="5">
    <source>
        <dbReference type="ARBA" id="ARBA00023242"/>
    </source>
</evidence>
<dbReference type="Gene3D" id="1.10.10.10">
    <property type="entry name" value="Winged helix-like DNA-binding domain superfamily/Winged helix DNA-binding domain"/>
    <property type="match status" value="1"/>
</dbReference>
<keyword evidence="3 6" id="KW-0238">DNA-binding</keyword>
<comment type="subcellular location">
    <subcellularLocation>
        <location evidence="1 6">Nucleus</location>
    </subcellularLocation>
</comment>
<evidence type="ECO:0000259" key="8">
    <source>
        <dbReference type="PROSITE" id="PS50039"/>
    </source>
</evidence>
<organism evidence="9 10">
    <name type="scientific">Didymella pomorum</name>
    <dbReference type="NCBI Taxonomy" id="749634"/>
    <lineage>
        <taxon>Eukaryota</taxon>
        <taxon>Fungi</taxon>
        <taxon>Dikarya</taxon>
        <taxon>Ascomycota</taxon>
        <taxon>Pezizomycotina</taxon>
        <taxon>Dothideomycetes</taxon>
        <taxon>Pleosporomycetidae</taxon>
        <taxon>Pleosporales</taxon>
        <taxon>Pleosporineae</taxon>
        <taxon>Didymellaceae</taxon>
        <taxon>Didymella</taxon>
    </lineage>
</organism>
<feature type="DNA-binding region" description="Fork-head" evidence="6">
    <location>
        <begin position="181"/>
        <end position="277"/>
    </location>
</feature>
<sequence>MPMTTATRALAPSENNLPQQAPTIFDPEAMQWSAQGHLLHNGFIQDTFCTPSLFNPNTACNQFTRLALNDIQYNANHALKYPVNYTSPRIFQNIDFASRPNDMAASYPPAAYFHSPPQLHSTPSLPDHSTSELSRLNDDWDLHYGVHIKHEDQRDYNSPYSDMSRASTPYSNGYEEEYPIDKEQPYAQLIHRALLDAPDHTMVLRDIYDWFRRHTDKATNSETKGWQNSIRHNLSMNGAFEKVDSPSDATIKGFMWRLTEAALVEGVKSTTRYRSKAPNKRSHHTQPQPQRQASGAKGGHAARRTANLRRSQRAREAGMFHRPTPSSDPHSNIGYTSEWEDNAVYTPGSVYSNRVDSPYNHMSMPYYTPRDDASLSPMLGMASHLVSPPRSYPSTSAAPASSFSQGFIGGDAAYVLEQDPGEPLFGGSPTPSTDSPVAPADAHYGFEQDVAMSIDLYEELSPFGGAE</sequence>
<dbReference type="InterPro" id="IPR001766">
    <property type="entry name" value="Fork_head_dom"/>
</dbReference>
<evidence type="ECO:0000256" key="1">
    <source>
        <dbReference type="ARBA" id="ARBA00004123"/>
    </source>
</evidence>
<proteinExistence type="predicted"/>
<dbReference type="SMART" id="SM00339">
    <property type="entry name" value="FH"/>
    <property type="match status" value="1"/>
</dbReference>
<evidence type="ECO:0000313" key="9">
    <source>
        <dbReference type="EMBL" id="KAJ4398762.1"/>
    </source>
</evidence>
<feature type="region of interest" description="Disordered" evidence="7">
    <location>
        <begin position="1"/>
        <end position="21"/>
    </location>
</feature>
<dbReference type="GO" id="GO:0000981">
    <property type="term" value="F:DNA-binding transcription factor activity, RNA polymerase II-specific"/>
    <property type="evidence" value="ECO:0007669"/>
    <property type="project" value="TreeGrafter"/>
</dbReference>
<evidence type="ECO:0000256" key="3">
    <source>
        <dbReference type="ARBA" id="ARBA00023125"/>
    </source>
</evidence>